<evidence type="ECO:0000313" key="2">
    <source>
        <dbReference type="Proteomes" id="UP000887116"/>
    </source>
</evidence>
<dbReference type="EMBL" id="BMAO01015124">
    <property type="protein sequence ID" value="GFQ99547.1"/>
    <property type="molecule type" value="Genomic_DNA"/>
</dbReference>
<proteinExistence type="predicted"/>
<organism evidence="1 2">
    <name type="scientific">Trichonephila clavata</name>
    <name type="common">Joro spider</name>
    <name type="synonym">Nephila clavata</name>
    <dbReference type="NCBI Taxonomy" id="2740835"/>
    <lineage>
        <taxon>Eukaryota</taxon>
        <taxon>Metazoa</taxon>
        <taxon>Ecdysozoa</taxon>
        <taxon>Arthropoda</taxon>
        <taxon>Chelicerata</taxon>
        <taxon>Arachnida</taxon>
        <taxon>Araneae</taxon>
        <taxon>Araneomorphae</taxon>
        <taxon>Entelegynae</taxon>
        <taxon>Araneoidea</taxon>
        <taxon>Nephilidae</taxon>
        <taxon>Trichonephila</taxon>
    </lineage>
</organism>
<keyword evidence="2" id="KW-1185">Reference proteome</keyword>
<evidence type="ECO:0000313" key="1">
    <source>
        <dbReference type="EMBL" id="GFQ99547.1"/>
    </source>
</evidence>
<protein>
    <submittedName>
        <fullName evidence="1">Uncharacterized protein</fullName>
    </submittedName>
</protein>
<reference evidence="1" key="1">
    <citation type="submission" date="2020-07" db="EMBL/GenBank/DDBJ databases">
        <title>Multicomponent nature underlies the extraordinary mechanical properties of spider dragline silk.</title>
        <authorList>
            <person name="Kono N."/>
            <person name="Nakamura H."/>
            <person name="Mori M."/>
            <person name="Yoshida Y."/>
            <person name="Ohtoshi R."/>
            <person name="Malay A.D."/>
            <person name="Moran D.A.P."/>
            <person name="Tomita M."/>
            <person name="Numata K."/>
            <person name="Arakawa K."/>
        </authorList>
    </citation>
    <scope>NUCLEOTIDE SEQUENCE</scope>
</reference>
<dbReference type="AlphaFoldDB" id="A0A8X6G9Z0"/>
<sequence length="86" mass="9456">MTTEGGILQLAKTSLPVRRVCFDNPVLSVYYSPSKRNKLYCLLRRRTRVGKGAVSVLTALEGVLYSPASSIEVAQKQSSGVMQWPP</sequence>
<comment type="caution">
    <text evidence="1">The sequence shown here is derived from an EMBL/GenBank/DDBJ whole genome shotgun (WGS) entry which is preliminary data.</text>
</comment>
<name>A0A8X6G9Z0_TRICU</name>
<dbReference type="Proteomes" id="UP000887116">
    <property type="component" value="Unassembled WGS sequence"/>
</dbReference>
<accession>A0A8X6G9Z0</accession>
<gene>
    <name evidence="1" type="ORF">TNCT_77781</name>
</gene>